<dbReference type="KEGG" id="cchv:BTM20_10830"/>
<organism evidence="1 2">
    <name type="scientific">Clostridium chauvoei</name>
    <dbReference type="NCBI Taxonomy" id="46867"/>
    <lineage>
        <taxon>Bacteria</taxon>
        <taxon>Bacillati</taxon>
        <taxon>Bacillota</taxon>
        <taxon>Clostridia</taxon>
        <taxon>Eubacteriales</taxon>
        <taxon>Clostridiaceae</taxon>
        <taxon>Clostridium</taxon>
    </lineage>
</organism>
<protein>
    <recommendedName>
        <fullName evidence="3">DotU family type IV/VI secretion system protein</fullName>
    </recommendedName>
</protein>
<accession>A0ABD4RFI3</accession>
<comment type="caution">
    <text evidence="1">The sequence shown here is derived from an EMBL/GenBank/DDBJ whole genome shotgun (WGS) entry which is preliminary data.</text>
</comment>
<evidence type="ECO:0008006" key="3">
    <source>
        <dbReference type="Google" id="ProtNLM"/>
    </source>
</evidence>
<reference evidence="1 2" key="1">
    <citation type="submission" date="2021-08" db="EMBL/GenBank/DDBJ databases">
        <title>Genome sequence analysis of Clostridium chauvoei strains of European origin and evaluation of typing options for outbreak investigations.</title>
        <authorList>
            <person name="Abdel-Glil M."/>
            <person name="Thomas P."/>
            <person name="Seyboldt C."/>
        </authorList>
    </citation>
    <scope>NUCLEOTIDE SEQUENCE [LARGE SCALE GENOMIC DNA]</scope>
    <source>
        <strain evidence="1 2">S0260-09</strain>
    </source>
</reference>
<dbReference type="EMBL" id="JAIFTX010000006">
    <property type="protein sequence ID" value="MBX7290237.1"/>
    <property type="molecule type" value="Genomic_DNA"/>
</dbReference>
<sequence>MEFYIESKGISTERDKSKVSLKNIEKISIDEGLNIIGKTIKSIISMGYLNKISEVDLELAYNEFLAWVDELIENEPINKNIVAINFALSETRRGFQLYIAGSKEWDFYDDDWMYNRDYFPKNQNCRIRLLNKLKSNYDKDEYIKMFFSIIVISTYFILKYIKYNKVITSRNINISLGTDDYIINLCQLFNGRIEVYKKAIPLPIDE</sequence>
<proteinExistence type="predicted"/>
<name>A0ABD4RFI3_9CLOT</name>
<evidence type="ECO:0000313" key="1">
    <source>
        <dbReference type="EMBL" id="MBX7290237.1"/>
    </source>
</evidence>
<dbReference type="AlphaFoldDB" id="A0ABD4RFI3"/>
<dbReference type="RefSeq" id="WP_021876358.1">
    <property type="nucleotide sequence ID" value="NZ_CP018624.1"/>
</dbReference>
<evidence type="ECO:0000313" key="2">
    <source>
        <dbReference type="Proteomes" id="UP000775179"/>
    </source>
</evidence>
<dbReference type="Proteomes" id="UP000775179">
    <property type="component" value="Unassembled WGS sequence"/>
</dbReference>
<dbReference type="GeneID" id="66302367"/>
<gene>
    <name evidence="1" type="ORF">K4H94_04140</name>
</gene>